<reference evidence="3" key="1">
    <citation type="journal article" date="2021" name="Sci. Rep.">
        <title>Diploid genomic architecture of Nitzschia inconspicua, an elite biomass production diatom.</title>
        <authorList>
            <person name="Oliver A."/>
            <person name="Podell S."/>
            <person name="Pinowska A."/>
            <person name="Traller J.C."/>
            <person name="Smith S.R."/>
            <person name="McClure R."/>
            <person name="Beliaev A."/>
            <person name="Bohutskyi P."/>
            <person name="Hill E.A."/>
            <person name="Rabines A."/>
            <person name="Zheng H."/>
            <person name="Allen L.Z."/>
            <person name="Kuo A."/>
            <person name="Grigoriev I.V."/>
            <person name="Allen A.E."/>
            <person name="Hazlebeck D."/>
            <person name="Allen E.E."/>
        </authorList>
    </citation>
    <scope>NUCLEOTIDE SEQUENCE</scope>
    <source>
        <strain evidence="3">Hildebrandi</strain>
    </source>
</reference>
<feature type="compositionally biased region" description="Low complexity" evidence="1">
    <location>
        <begin position="37"/>
        <end position="46"/>
    </location>
</feature>
<evidence type="ECO:0000256" key="1">
    <source>
        <dbReference type="SAM" id="MobiDB-lite"/>
    </source>
</evidence>
<name>A0A9K3LHJ5_9STRA</name>
<evidence type="ECO:0000313" key="4">
    <source>
        <dbReference type="Proteomes" id="UP000693970"/>
    </source>
</evidence>
<keyword evidence="2" id="KW-1133">Transmembrane helix</keyword>
<keyword evidence="2" id="KW-0812">Transmembrane</keyword>
<sequence>MLHEKTEITESADVVLKTNPKSSESDERTLDDDTEISSNGSDDSSSANRCTDADDDYHHYPEIRAVDVIKFFFLALFLLAIACGTLYTVAIIHNYNKTGSATLPEQIVGQRSKNLRSLPPTTFAGPGF</sequence>
<accession>A0A9K3LHJ5</accession>
<gene>
    <name evidence="3" type="ORF">IV203_025676</name>
</gene>
<keyword evidence="4" id="KW-1185">Reference proteome</keyword>
<dbReference type="EMBL" id="JAGRRH010000012">
    <property type="protein sequence ID" value="KAG7362010.1"/>
    <property type="molecule type" value="Genomic_DNA"/>
</dbReference>
<organism evidence="3 4">
    <name type="scientific">Nitzschia inconspicua</name>
    <dbReference type="NCBI Taxonomy" id="303405"/>
    <lineage>
        <taxon>Eukaryota</taxon>
        <taxon>Sar</taxon>
        <taxon>Stramenopiles</taxon>
        <taxon>Ochrophyta</taxon>
        <taxon>Bacillariophyta</taxon>
        <taxon>Bacillariophyceae</taxon>
        <taxon>Bacillariophycidae</taxon>
        <taxon>Bacillariales</taxon>
        <taxon>Bacillariaceae</taxon>
        <taxon>Nitzschia</taxon>
    </lineage>
</organism>
<proteinExistence type="predicted"/>
<feature type="transmembrane region" description="Helical" evidence="2">
    <location>
        <begin position="71"/>
        <end position="92"/>
    </location>
</feature>
<protein>
    <submittedName>
        <fullName evidence="3">Uncharacterized protein</fullName>
    </submittedName>
</protein>
<evidence type="ECO:0000313" key="3">
    <source>
        <dbReference type="EMBL" id="KAG7362010.1"/>
    </source>
</evidence>
<dbReference type="Proteomes" id="UP000693970">
    <property type="component" value="Unassembled WGS sequence"/>
</dbReference>
<feature type="region of interest" description="Disordered" evidence="1">
    <location>
        <begin position="1"/>
        <end position="53"/>
    </location>
</feature>
<dbReference type="AlphaFoldDB" id="A0A9K3LHJ5"/>
<evidence type="ECO:0000256" key="2">
    <source>
        <dbReference type="SAM" id="Phobius"/>
    </source>
</evidence>
<comment type="caution">
    <text evidence="3">The sequence shown here is derived from an EMBL/GenBank/DDBJ whole genome shotgun (WGS) entry which is preliminary data.</text>
</comment>
<keyword evidence="2" id="KW-0472">Membrane</keyword>
<reference evidence="3" key="2">
    <citation type="submission" date="2021-04" db="EMBL/GenBank/DDBJ databases">
        <authorList>
            <person name="Podell S."/>
        </authorList>
    </citation>
    <scope>NUCLEOTIDE SEQUENCE</scope>
    <source>
        <strain evidence="3">Hildebrandi</strain>
    </source>
</reference>